<evidence type="ECO:0000256" key="3">
    <source>
        <dbReference type="SAM" id="MobiDB-lite"/>
    </source>
</evidence>
<evidence type="ECO:0000313" key="5">
    <source>
        <dbReference type="EMBL" id="KXZ50459.1"/>
    </source>
</evidence>
<dbReference type="SUPFAM" id="SSF53098">
    <property type="entry name" value="Ribonuclease H-like"/>
    <property type="match status" value="1"/>
</dbReference>
<dbReference type="Pfam" id="PF25597">
    <property type="entry name" value="SH3_retrovirus"/>
    <property type="match status" value="1"/>
</dbReference>
<dbReference type="Pfam" id="PF00665">
    <property type="entry name" value="rve"/>
    <property type="match status" value="1"/>
</dbReference>
<gene>
    <name evidence="5" type="ORF">GPECTOR_16g633</name>
</gene>
<protein>
    <recommendedName>
        <fullName evidence="4">Integrase catalytic domain-containing protein</fullName>
    </recommendedName>
</protein>
<dbReference type="OrthoDB" id="545002at2759"/>
<dbReference type="STRING" id="33097.A0A150GKT1"/>
<dbReference type="InterPro" id="IPR036397">
    <property type="entry name" value="RNaseH_sf"/>
</dbReference>
<dbReference type="CDD" id="cd09272">
    <property type="entry name" value="RNase_HI_RT_Ty1"/>
    <property type="match status" value="1"/>
</dbReference>
<reference evidence="6" key="1">
    <citation type="journal article" date="2016" name="Nat. Commun.">
        <title>The Gonium pectorale genome demonstrates co-option of cell cycle regulation during the evolution of multicellularity.</title>
        <authorList>
            <person name="Hanschen E.R."/>
            <person name="Marriage T.N."/>
            <person name="Ferris P.J."/>
            <person name="Hamaji T."/>
            <person name="Toyoda A."/>
            <person name="Fujiyama A."/>
            <person name="Neme R."/>
            <person name="Noguchi H."/>
            <person name="Minakuchi Y."/>
            <person name="Suzuki M."/>
            <person name="Kawai-Toyooka H."/>
            <person name="Smith D.R."/>
            <person name="Sparks H."/>
            <person name="Anderson J."/>
            <person name="Bakaric R."/>
            <person name="Luria V."/>
            <person name="Karger A."/>
            <person name="Kirschner M.W."/>
            <person name="Durand P.M."/>
            <person name="Michod R.E."/>
            <person name="Nozaki H."/>
            <person name="Olson B.J."/>
        </authorList>
    </citation>
    <scope>NUCLEOTIDE SEQUENCE [LARGE SCALE GENOMIC DNA]</scope>
    <source>
        <strain evidence="6">NIES-2863</strain>
    </source>
</reference>
<keyword evidence="1" id="KW-0479">Metal-binding</keyword>
<evidence type="ECO:0000256" key="1">
    <source>
        <dbReference type="ARBA" id="ARBA00022723"/>
    </source>
</evidence>
<organism evidence="5 6">
    <name type="scientific">Gonium pectorale</name>
    <name type="common">Green alga</name>
    <dbReference type="NCBI Taxonomy" id="33097"/>
    <lineage>
        <taxon>Eukaryota</taxon>
        <taxon>Viridiplantae</taxon>
        <taxon>Chlorophyta</taxon>
        <taxon>core chlorophytes</taxon>
        <taxon>Chlorophyceae</taxon>
        <taxon>CS clade</taxon>
        <taxon>Chlamydomonadales</taxon>
        <taxon>Volvocaceae</taxon>
        <taxon>Gonium</taxon>
    </lineage>
</organism>
<dbReference type="InterPro" id="IPR013103">
    <property type="entry name" value="RVT_2"/>
</dbReference>
<keyword evidence="6" id="KW-1185">Reference proteome</keyword>
<dbReference type="PANTHER" id="PTHR42648">
    <property type="entry name" value="TRANSPOSASE, PUTATIVE-RELATED"/>
    <property type="match status" value="1"/>
</dbReference>
<dbReference type="SUPFAM" id="SSF56672">
    <property type="entry name" value="DNA/RNA polymerases"/>
    <property type="match status" value="1"/>
</dbReference>
<dbReference type="InterPro" id="IPR001584">
    <property type="entry name" value="Integrase_cat-core"/>
</dbReference>
<evidence type="ECO:0000313" key="6">
    <source>
        <dbReference type="Proteomes" id="UP000075714"/>
    </source>
</evidence>
<dbReference type="InterPro" id="IPR039537">
    <property type="entry name" value="Retrotran_Ty1/copia-like"/>
</dbReference>
<dbReference type="GO" id="GO:0015074">
    <property type="term" value="P:DNA integration"/>
    <property type="evidence" value="ECO:0007669"/>
    <property type="project" value="InterPro"/>
</dbReference>
<feature type="region of interest" description="Disordered" evidence="3">
    <location>
        <begin position="272"/>
        <end position="320"/>
    </location>
</feature>
<dbReference type="InterPro" id="IPR043502">
    <property type="entry name" value="DNA/RNA_pol_sf"/>
</dbReference>
<comment type="caution">
    <text evidence="5">The sequence shown here is derived from an EMBL/GenBank/DDBJ whole genome shotgun (WGS) entry which is preliminary data.</text>
</comment>
<dbReference type="AlphaFoldDB" id="A0A150GKT1"/>
<dbReference type="GO" id="GO:0046872">
    <property type="term" value="F:metal ion binding"/>
    <property type="evidence" value="ECO:0007669"/>
    <property type="project" value="UniProtKB-KW"/>
</dbReference>
<sequence>MERLVRKNLVQGLDLPLASVQAAAKSVCGTCVTAKGTSVQFASSSVQPQQPLELTHSDVCGPFPVTGRGGSRYAITLLDDATGLAAVRTIPSKDNAGEAVRDMIVQLEARARGAKVQQFRSDNGGEYIASQLERWLADRGIAHQYSAPYTPQQNGAAERLNRTLQDRVRALLSEAELPPSFWPDALVHAVAIRNLSPLYDGDTPWQRFFGSPPDVSGLRTFGCCAYVLANDPDKLSPRKELGTFLGYERGSAAFRVLIGSQIVISSNVTFDDSVRGPASRRPGSRFGDNGDNGSSAAAALADAAAAPADATEAPKSATPYEEAMASPFAAEWHQAMNEEMASQIANGTWELSQLPPGQRALACRWVYTVKRQPDGSIERFKARLVAKGFQQRPGLDFGELFAPTTRYASLRALLSVAAAQRLIIHQLDVKTAFLNGELEEELWMQQPPGYSNGDPQLACRLRKSIYGLKQAPRCWYEKLSSDLGSIGFVPSSADAALFVQSSPAGTVYALCHVDDLLVAAACEQQLAASKTAIGDCFTIRDLGPANVYLGMEIRQDASNGDITLSQQRYTAELLERYRLSDAKARSTPLPAGARLLPADDGEPLLADGGSEYRAIIGSLNYLATSTRPDIAQAISALARYMAAPTQSHLRLAYGVLRYLAGTRSFGLRFSANSPANAFTGYSDSDWAGDPTTRRSTTGYVFGLGSAAVSWSSQLQRTVAASSVEAEYQAAAAAVREALWLRKLAVDLRLPAEAISIKMDSQGALSLAHSPITSVRSKHIDVHHHLVRERVVRGEVQLSYCPTEHMVADILTKPLGEIKFRRCREAMGLTSI</sequence>
<dbReference type="Pfam" id="PF07727">
    <property type="entry name" value="RVT_2"/>
    <property type="match status" value="1"/>
</dbReference>
<name>A0A150GKT1_GONPE</name>
<dbReference type="Proteomes" id="UP000075714">
    <property type="component" value="Unassembled WGS sequence"/>
</dbReference>
<feature type="domain" description="Integrase catalytic" evidence="4">
    <location>
        <begin position="47"/>
        <end position="212"/>
    </location>
</feature>
<dbReference type="InterPro" id="IPR012337">
    <property type="entry name" value="RNaseH-like_sf"/>
</dbReference>
<dbReference type="EMBL" id="LSYV01000017">
    <property type="protein sequence ID" value="KXZ50459.1"/>
    <property type="molecule type" value="Genomic_DNA"/>
</dbReference>
<dbReference type="GO" id="GO:0016787">
    <property type="term" value="F:hydrolase activity"/>
    <property type="evidence" value="ECO:0007669"/>
    <property type="project" value="UniProtKB-KW"/>
</dbReference>
<dbReference type="InterPro" id="IPR057670">
    <property type="entry name" value="SH3_retrovirus"/>
</dbReference>
<dbReference type="Gene3D" id="3.30.420.10">
    <property type="entry name" value="Ribonuclease H-like superfamily/Ribonuclease H"/>
    <property type="match status" value="1"/>
</dbReference>
<feature type="compositionally biased region" description="Low complexity" evidence="3">
    <location>
        <begin position="295"/>
        <end position="317"/>
    </location>
</feature>
<dbReference type="PROSITE" id="PS50994">
    <property type="entry name" value="INTEGRASE"/>
    <property type="match status" value="1"/>
</dbReference>
<proteinExistence type="predicted"/>
<keyword evidence="2" id="KW-0378">Hydrolase</keyword>
<accession>A0A150GKT1</accession>
<dbReference type="GO" id="GO:0003676">
    <property type="term" value="F:nucleic acid binding"/>
    <property type="evidence" value="ECO:0007669"/>
    <property type="project" value="InterPro"/>
</dbReference>
<evidence type="ECO:0000259" key="4">
    <source>
        <dbReference type="PROSITE" id="PS50994"/>
    </source>
</evidence>
<evidence type="ECO:0000256" key="2">
    <source>
        <dbReference type="ARBA" id="ARBA00022801"/>
    </source>
</evidence>
<dbReference type="PANTHER" id="PTHR42648:SF28">
    <property type="entry name" value="TRANSPOSON-ENCODED PROTEIN WITH RIBONUCLEASE H-LIKE AND RETROVIRUS ZINC FINGER-LIKE DOMAINS"/>
    <property type="match status" value="1"/>
</dbReference>